<comment type="caution">
    <text evidence="1">The sequence shown here is derived from an EMBL/GenBank/DDBJ whole genome shotgun (WGS) entry which is preliminary data.</text>
</comment>
<dbReference type="EMBL" id="JACGCM010000801">
    <property type="protein sequence ID" value="KAF6166298.1"/>
    <property type="molecule type" value="Genomic_DNA"/>
</dbReference>
<dbReference type="InterPro" id="IPR011990">
    <property type="entry name" value="TPR-like_helical_dom_sf"/>
</dbReference>
<sequence length="181" mass="20377">MVDIGQCIFHLMSEEYRIEPRLEHYECLVEFIGQAGELVEAYKLIKNMPINLDSFVWGTLLGACRNHGNVELEEIIAKHVSELGPKSVGSSLLMSSLYGDNGNWGDAKMLKKVMKKMRYDAHNMFCTSNIKKRLVLIGGKCLRTLASVKESEHVRLRVIPIGNEIILKKIVECGSKGKIID</sequence>
<evidence type="ECO:0000313" key="2">
    <source>
        <dbReference type="Proteomes" id="UP000541444"/>
    </source>
</evidence>
<dbReference type="GO" id="GO:0003723">
    <property type="term" value="F:RNA binding"/>
    <property type="evidence" value="ECO:0007669"/>
    <property type="project" value="InterPro"/>
</dbReference>
<reference evidence="1 2" key="1">
    <citation type="journal article" date="2020" name="IScience">
        <title>Genome Sequencing of the Endangered Kingdonia uniflora (Circaeasteraceae, Ranunculales) Reveals Potential Mechanisms of Evolutionary Specialization.</title>
        <authorList>
            <person name="Sun Y."/>
            <person name="Deng T."/>
            <person name="Zhang A."/>
            <person name="Moore M.J."/>
            <person name="Landis J.B."/>
            <person name="Lin N."/>
            <person name="Zhang H."/>
            <person name="Zhang X."/>
            <person name="Huang J."/>
            <person name="Zhang X."/>
            <person name="Sun H."/>
            <person name="Wang H."/>
        </authorList>
    </citation>
    <scope>NUCLEOTIDE SEQUENCE [LARGE SCALE GENOMIC DNA]</scope>
    <source>
        <strain evidence="1">TB1705</strain>
        <tissue evidence="1">Leaf</tissue>
    </source>
</reference>
<dbReference type="AlphaFoldDB" id="A0A7J7NHC4"/>
<gene>
    <name evidence="1" type="ORF">GIB67_029563</name>
</gene>
<dbReference type="Gene3D" id="1.25.40.10">
    <property type="entry name" value="Tetratricopeptide repeat domain"/>
    <property type="match status" value="1"/>
</dbReference>
<evidence type="ECO:0000313" key="1">
    <source>
        <dbReference type="EMBL" id="KAF6166298.1"/>
    </source>
</evidence>
<dbReference type="InterPro" id="IPR046848">
    <property type="entry name" value="E_motif"/>
</dbReference>
<dbReference type="OrthoDB" id="1193052at2759"/>
<name>A0A7J7NHC4_9MAGN</name>
<dbReference type="PANTHER" id="PTHR47926:SF487">
    <property type="entry name" value="REPEAT (TPR)-LIKE SUPERFAMILY PROTEIN, PUTATIVE-RELATED"/>
    <property type="match status" value="1"/>
</dbReference>
<accession>A0A7J7NHC4</accession>
<dbReference type="GO" id="GO:0009451">
    <property type="term" value="P:RNA modification"/>
    <property type="evidence" value="ECO:0007669"/>
    <property type="project" value="InterPro"/>
</dbReference>
<proteinExistence type="predicted"/>
<evidence type="ECO:0008006" key="3">
    <source>
        <dbReference type="Google" id="ProtNLM"/>
    </source>
</evidence>
<dbReference type="PANTHER" id="PTHR47926">
    <property type="entry name" value="PENTATRICOPEPTIDE REPEAT-CONTAINING PROTEIN"/>
    <property type="match status" value="1"/>
</dbReference>
<organism evidence="1 2">
    <name type="scientific">Kingdonia uniflora</name>
    <dbReference type="NCBI Taxonomy" id="39325"/>
    <lineage>
        <taxon>Eukaryota</taxon>
        <taxon>Viridiplantae</taxon>
        <taxon>Streptophyta</taxon>
        <taxon>Embryophyta</taxon>
        <taxon>Tracheophyta</taxon>
        <taxon>Spermatophyta</taxon>
        <taxon>Magnoliopsida</taxon>
        <taxon>Ranunculales</taxon>
        <taxon>Circaeasteraceae</taxon>
        <taxon>Kingdonia</taxon>
    </lineage>
</organism>
<dbReference type="Proteomes" id="UP000541444">
    <property type="component" value="Unassembled WGS sequence"/>
</dbReference>
<dbReference type="Pfam" id="PF20431">
    <property type="entry name" value="E_motif"/>
    <property type="match status" value="1"/>
</dbReference>
<dbReference type="InterPro" id="IPR046960">
    <property type="entry name" value="PPR_At4g14850-like_plant"/>
</dbReference>
<keyword evidence="2" id="KW-1185">Reference proteome</keyword>
<protein>
    <recommendedName>
        <fullName evidence="3">Pentatricopeptide repeat-containing protein</fullName>
    </recommendedName>
</protein>